<evidence type="ECO:0000256" key="1">
    <source>
        <dbReference type="SAM" id="MobiDB-lite"/>
    </source>
</evidence>
<dbReference type="GeneID" id="9187163"/>
<feature type="compositionally biased region" description="Basic and acidic residues" evidence="1">
    <location>
        <begin position="675"/>
        <end position="685"/>
    </location>
</feature>
<dbReference type="InterPro" id="IPR036322">
    <property type="entry name" value="WD40_repeat_dom_sf"/>
</dbReference>
<feature type="region of interest" description="Disordered" evidence="1">
    <location>
        <begin position="666"/>
        <end position="692"/>
    </location>
</feature>
<keyword evidence="3" id="KW-1185">Reference proteome</keyword>
<reference evidence="2 3" key="1">
    <citation type="journal article" date="2010" name="Nature">
        <title>Perigord black truffle genome uncovers evolutionary origins and mechanisms of symbiosis.</title>
        <authorList>
            <person name="Martin F."/>
            <person name="Kohler A."/>
            <person name="Murat C."/>
            <person name="Balestrini R."/>
            <person name="Coutinho P.M."/>
            <person name="Jaillon O."/>
            <person name="Montanini B."/>
            <person name="Morin E."/>
            <person name="Noel B."/>
            <person name="Percudani R."/>
            <person name="Porcel B."/>
            <person name="Rubini A."/>
            <person name="Amicucci A."/>
            <person name="Amselem J."/>
            <person name="Anthouard V."/>
            <person name="Arcioni S."/>
            <person name="Artiguenave F."/>
            <person name="Aury J.M."/>
            <person name="Ballario P."/>
            <person name="Bolchi A."/>
            <person name="Brenna A."/>
            <person name="Brun A."/>
            <person name="Buee M."/>
            <person name="Cantarel B."/>
            <person name="Chevalier G."/>
            <person name="Couloux A."/>
            <person name="Da Silva C."/>
            <person name="Denoeud F."/>
            <person name="Duplessis S."/>
            <person name="Ghignone S."/>
            <person name="Hilselberger B."/>
            <person name="Iotti M."/>
            <person name="Marcais B."/>
            <person name="Mello A."/>
            <person name="Miranda M."/>
            <person name="Pacioni G."/>
            <person name="Quesneville H."/>
            <person name="Riccioni C."/>
            <person name="Ruotolo R."/>
            <person name="Splivallo R."/>
            <person name="Stocchi V."/>
            <person name="Tisserant E."/>
            <person name="Viscomi A.R."/>
            <person name="Zambonelli A."/>
            <person name="Zampieri E."/>
            <person name="Henrissat B."/>
            <person name="Lebrun M.H."/>
            <person name="Paolocci F."/>
            <person name="Bonfante P."/>
            <person name="Ottonello S."/>
            <person name="Wincker P."/>
        </authorList>
    </citation>
    <scope>NUCLEOTIDE SEQUENCE [LARGE SCALE GENOMIC DNA]</scope>
    <source>
        <strain evidence="2 3">Mel28</strain>
    </source>
</reference>
<dbReference type="KEGG" id="tml:GSTUM_00003855001"/>
<protein>
    <submittedName>
        <fullName evidence="2">(Perigord truffle) hypothetical protein</fullName>
    </submittedName>
</protein>
<feature type="region of interest" description="Disordered" evidence="1">
    <location>
        <begin position="705"/>
        <end position="737"/>
    </location>
</feature>
<accession>D5G3Y2</accession>
<evidence type="ECO:0000313" key="3">
    <source>
        <dbReference type="Proteomes" id="UP000006911"/>
    </source>
</evidence>
<dbReference type="Proteomes" id="UP000006911">
    <property type="component" value="Unassembled WGS sequence"/>
</dbReference>
<feature type="compositionally biased region" description="Low complexity" evidence="1">
    <location>
        <begin position="498"/>
        <end position="511"/>
    </location>
</feature>
<feature type="region of interest" description="Disordered" evidence="1">
    <location>
        <begin position="315"/>
        <end position="336"/>
    </location>
</feature>
<dbReference type="SUPFAM" id="SSF50978">
    <property type="entry name" value="WD40 repeat-like"/>
    <property type="match status" value="1"/>
</dbReference>
<gene>
    <name evidence="2" type="ORF">GSTUM_00003855001</name>
</gene>
<feature type="compositionally biased region" description="Polar residues" evidence="1">
    <location>
        <begin position="718"/>
        <end position="732"/>
    </location>
</feature>
<feature type="region of interest" description="Disordered" evidence="1">
    <location>
        <begin position="498"/>
        <end position="532"/>
    </location>
</feature>
<dbReference type="InParanoid" id="D5G3Y2"/>
<proteinExistence type="predicted"/>
<organism evidence="2 3">
    <name type="scientific">Tuber melanosporum (strain Mel28)</name>
    <name type="common">Perigord black truffle</name>
    <dbReference type="NCBI Taxonomy" id="656061"/>
    <lineage>
        <taxon>Eukaryota</taxon>
        <taxon>Fungi</taxon>
        <taxon>Dikarya</taxon>
        <taxon>Ascomycota</taxon>
        <taxon>Pezizomycotina</taxon>
        <taxon>Pezizomycetes</taxon>
        <taxon>Pezizales</taxon>
        <taxon>Tuberaceae</taxon>
        <taxon>Tuber</taxon>
    </lineage>
</organism>
<dbReference type="OMA" id="NDRIANW"/>
<sequence>MPSTMFLTIAVLPASEGDGPIEMHASDDEFGGNVLREDGAGSGSAQPDLFVTAKEMLWLLPGINGIVRNALDRMKKAFAYNSVFFLKVILDLQATYYSLSQPLPADVFLEIDLVLKIAEVLAGRMVRKDKDGISPSRELQLRTLVSALSLLSQLSIGKLDNGAYAKLLKDISERDYDNLAKYTEDFGERVSNGDVEFLVRYACDLIRCMPSELPKFTEMNSQAIHFLFAAGYINQLEGATTPTALDKIWARITAPPSGWHKDMRHLYEGTAGAISLHHQAQYSNIGRASQYASSLAVEIAKSIVDKIELGLRAFAPSEGSDSDGEEGVTRGEIEDPPSLETRLLVSGLLDLTGQLVMAFPECDEIVEDAKSLALKLVLTSDKKEFRNKAFEIIISTTAGCSEEEYYNIMRSLDLDIESISQAGILPPTDEDESLRIEELKREKRDAMDRCEKRSFLYKGAVESMQRRLQGIRAARSPSRVSQTINEALHLAPWGEGIRSTTSTSIPSSRRSQVPTLSSQSPTCDTNVSRTSTPTCESVLGPIGMLPSPTDSTACKSFTESTCHTLLSPVPQCDSPIESPVLPSLIPPNMTPNAAYPAPTTPHEAITPNLDTTLRFNGLDQLFADTMFEEPELYDEDIPSSRANVGKLDFELPIQSLDIEDDRSTLPLQAPEEDEGKVLETSDSKKSKPMNSRRISIYSQAIVEPPLQSPTSIYPEPSLSRTPSGQTQTNSLKRQSRASKLFSRGHGLFISRDSRRFHSLQLNKPLPLIDRETILAEEAPEPVLPGQPAQPIRSQSALEMRGEEMDRFRMEGASSSNRYPFKYGLPALHPIHCGVEPVPAAANWSIDYESQPVESVFKVQCKDSCFSAFISSDAKYAVYLSPHSFQVFSTPSPEENFLTKPKSHYRLGSAEGLRKAKVPWAYKAGAASDKYVVTITKEKVQVHEIEDCKVIFTNEPTAGWENTCVAIGGDKIVVGMSKKIRDETQGLIRIYKMNAPTYQGPRFELIKDLHLPLNVRAISDAPHIITVSQDGNHLTCATLECGYFFSWDISRVRVREPHLIARGALKVTEGPGAEAISNAVLFPNKRHIFCSTFPASTVEAEWGGSFTEPTSISSSTPSHSPIRQVGLRVTHSAIAPLGNAAAFLTKSGLIWITPVAHVEGDNNLTTFAALHSKERMQGQQTPKSAGRIAFTPEGDRLVAVDRKGKMLTLSFKRNCTPVLPTKLEVGGFY</sequence>
<dbReference type="HOGENOM" id="CLU_267980_0_0_1"/>
<name>D5G3Y2_TUBMM</name>
<dbReference type="RefSeq" id="XP_002835104.1">
    <property type="nucleotide sequence ID" value="XM_002835058.1"/>
</dbReference>
<evidence type="ECO:0000313" key="2">
    <source>
        <dbReference type="EMBL" id="CAZ79225.1"/>
    </source>
</evidence>
<dbReference type="AlphaFoldDB" id="D5G3Y2"/>
<feature type="compositionally biased region" description="Polar residues" evidence="1">
    <location>
        <begin position="512"/>
        <end position="532"/>
    </location>
</feature>
<dbReference type="EMBL" id="FN429986">
    <property type="protein sequence ID" value="CAZ79225.1"/>
    <property type="molecule type" value="Genomic_DNA"/>
</dbReference>